<dbReference type="SUPFAM" id="SSF52266">
    <property type="entry name" value="SGNH hydrolase"/>
    <property type="match status" value="1"/>
</dbReference>
<protein>
    <recommendedName>
        <fullName evidence="1">SGNH hydrolase-type esterase domain-containing protein</fullName>
    </recommendedName>
</protein>
<evidence type="ECO:0000313" key="2">
    <source>
        <dbReference type="EMBL" id="KAJ8599201.1"/>
    </source>
</evidence>
<dbReference type="EMBL" id="JAQMWT010000578">
    <property type="protein sequence ID" value="KAJ8599201.1"/>
    <property type="molecule type" value="Genomic_DNA"/>
</dbReference>
<comment type="caution">
    <text evidence="2">The sequence shown here is derived from an EMBL/GenBank/DDBJ whole genome shotgun (WGS) entry which is preliminary data.</text>
</comment>
<reference evidence="2" key="1">
    <citation type="submission" date="2023-01" db="EMBL/GenBank/DDBJ databases">
        <title>Metagenome sequencing of chrysophaentin producing Chrysophaeum taylorii.</title>
        <authorList>
            <person name="Davison J."/>
            <person name="Bewley C."/>
        </authorList>
    </citation>
    <scope>NUCLEOTIDE SEQUENCE</scope>
    <source>
        <strain evidence="2">NIES-1699</strain>
    </source>
</reference>
<evidence type="ECO:0000259" key="1">
    <source>
        <dbReference type="Pfam" id="PF13472"/>
    </source>
</evidence>
<name>A0AAD7U6M8_9STRA</name>
<dbReference type="Proteomes" id="UP001230188">
    <property type="component" value="Unassembled WGS sequence"/>
</dbReference>
<proteinExistence type="predicted"/>
<evidence type="ECO:0000313" key="3">
    <source>
        <dbReference type="Proteomes" id="UP001230188"/>
    </source>
</evidence>
<accession>A0AAD7U6M8</accession>
<dbReference type="InterPro" id="IPR013830">
    <property type="entry name" value="SGNH_hydro"/>
</dbReference>
<organism evidence="2 3">
    <name type="scientific">Chrysophaeum taylorii</name>
    <dbReference type="NCBI Taxonomy" id="2483200"/>
    <lineage>
        <taxon>Eukaryota</taxon>
        <taxon>Sar</taxon>
        <taxon>Stramenopiles</taxon>
        <taxon>Ochrophyta</taxon>
        <taxon>Pelagophyceae</taxon>
        <taxon>Pelagomonadales</taxon>
        <taxon>Pelagomonadaceae</taxon>
        <taxon>Chrysophaeum</taxon>
    </lineage>
</organism>
<keyword evidence="3" id="KW-1185">Reference proteome</keyword>
<sequence length="162" mass="18048">MGDSITRGSGALEGRAWPAVLEARLGGDWRVRNFGKSGRTVMGLPDAYTATAFYRDAMRSGADINIIMLGTNDAKTAYWDREAFVEAYRALLNRTLSAFPRTLLGVPPPQLEGGWYWTNASVVNDEMRPLVRDIAAEFGLPLFDTPFNESMYSDLSARRRFS</sequence>
<feature type="domain" description="SGNH hydrolase-type esterase" evidence="1">
    <location>
        <begin position="1"/>
        <end position="148"/>
    </location>
</feature>
<dbReference type="Gene3D" id="3.40.50.1110">
    <property type="entry name" value="SGNH hydrolase"/>
    <property type="match status" value="1"/>
</dbReference>
<dbReference type="Pfam" id="PF13472">
    <property type="entry name" value="Lipase_GDSL_2"/>
    <property type="match status" value="1"/>
</dbReference>
<gene>
    <name evidence="2" type="ORF">CTAYLR_006367</name>
</gene>
<dbReference type="InterPro" id="IPR036514">
    <property type="entry name" value="SGNH_hydro_sf"/>
</dbReference>
<dbReference type="AlphaFoldDB" id="A0AAD7U6M8"/>